<comment type="caution">
    <text evidence="2">The sequence shown here is derived from an EMBL/GenBank/DDBJ whole genome shotgun (WGS) entry which is preliminary data.</text>
</comment>
<accession>A0A5C6BBA6</accession>
<dbReference type="OrthoDB" id="1491023at2"/>
<dbReference type="SUPFAM" id="SSF52129">
    <property type="entry name" value="Caspase-like"/>
    <property type="match status" value="1"/>
</dbReference>
<dbReference type="PANTHER" id="PTHR48104:SF30">
    <property type="entry name" value="METACASPASE-1"/>
    <property type="match status" value="1"/>
</dbReference>
<dbReference type="Proteomes" id="UP000320176">
    <property type="component" value="Unassembled WGS sequence"/>
</dbReference>
<evidence type="ECO:0000259" key="1">
    <source>
        <dbReference type="Pfam" id="PF00656"/>
    </source>
</evidence>
<proteinExistence type="predicted"/>
<sequence length="741" mass="81309">MENHAVSPRPPPEPRPLRNPVVATPPRLCLFVVAVSAFCFPGAPRWAGQRGRSLHERVLTCLVMIFAAVGGYSPKASAQLPQTAPRATDRVSVADDRCRFALLIGINQYPKLKASEQLRGCLNDVELMRQLLTVHSGFEDESIVTLTDAQATREGITRELDLLQQRVLQCNRSGKAAQVVLHYSGHGSQVLDQMSGPLRDEPNFYDQTLVPYDAEKVGGEKDIRDDQLHQWACDIAANPRNRLFVVLDCCHSGTGLRGLKRYRRLDRTLPSPQQDRFAPIARPAALPVGAAVISACRSDQLEPEYDADGEPYGLLTYWVCRIATQNATATTVQLDKLSDELKRQYKELAKLQTSPEPQLEMSGAIATSNVLFVRPASERRFAPIVIGSSGDVTVNAGILDSVRVGDRFPVLDSLETTSGAAVGEIEFTRVGVSQSRGLITWSGNQQPPTKNGFWCEIRPASASSDSLSIALTNSQGESPDEILRQLPELRHSQINYVGQSSQTQHSIHLDDRQMVISRVISHASAEDGSSTSHVIARDGTFASKAQELVQRLVATEQFASMLLSENRTSQESEPLQVELVVGGIVDGQYKFSPVTPAADGLPTLKTGDVYALQISDPRARSRLLYASVIHIDPAFEMAVMCPTEFTATDPDQQRISMPDGLLTRSFVCNGDSLLPRNHPDFKAPQDGVHRALIIVSDQPPNLSQLFRVTQRASGTKTLGSKSISKPKDPWWTAKLISWKSE</sequence>
<dbReference type="InterPro" id="IPR029030">
    <property type="entry name" value="Caspase-like_dom_sf"/>
</dbReference>
<name>A0A5C6BBA6_9BACT</name>
<dbReference type="InterPro" id="IPR050452">
    <property type="entry name" value="Metacaspase"/>
</dbReference>
<dbReference type="AlphaFoldDB" id="A0A5C6BBA6"/>
<evidence type="ECO:0000313" key="2">
    <source>
        <dbReference type="EMBL" id="TWU08536.1"/>
    </source>
</evidence>
<dbReference type="GO" id="GO:0006508">
    <property type="term" value="P:proteolysis"/>
    <property type="evidence" value="ECO:0007669"/>
    <property type="project" value="InterPro"/>
</dbReference>
<dbReference type="GO" id="GO:0005737">
    <property type="term" value="C:cytoplasm"/>
    <property type="evidence" value="ECO:0007669"/>
    <property type="project" value="TreeGrafter"/>
</dbReference>
<feature type="domain" description="Peptidase C14 caspase" evidence="1">
    <location>
        <begin position="99"/>
        <end position="346"/>
    </location>
</feature>
<dbReference type="InterPro" id="IPR011600">
    <property type="entry name" value="Pept_C14_caspase"/>
</dbReference>
<organism evidence="2 3">
    <name type="scientific">Stieleria varia</name>
    <dbReference type="NCBI Taxonomy" id="2528005"/>
    <lineage>
        <taxon>Bacteria</taxon>
        <taxon>Pseudomonadati</taxon>
        <taxon>Planctomycetota</taxon>
        <taxon>Planctomycetia</taxon>
        <taxon>Pirellulales</taxon>
        <taxon>Pirellulaceae</taxon>
        <taxon>Stieleria</taxon>
    </lineage>
</organism>
<dbReference type="GO" id="GO:0004197">
    <property type="term" value="F:cysteine-type endopeptidase activity"/>
    <property type="evidence" value="ECO:0007669"/>
    <property type="project" value="InterPro"/>
</dbReference>
<dbReference type="Pfam" id="PF00656">
    <property type="entry name" value="Peptidase_C14"/>
    <property type="match status" value="1"/>
</dbReference>
<protein>
    <submittedName>
        <fullName evidence="2">Caspase domain protein</fullName>
    </submittedName>
</protein>
<gene>
    <name evidence="2" type="ORF">Pla52n_11190</name>
</gene>
<evidence type="ECO:0000313" key="3">
    <source>
        <dbReference type="Proteomes" id="UP000320176"/>
    </source>
</evidence>
<dbReference type="EMBL" id="SJPN01000001">
    <property type="protein sequence ID" value="TWU08536.1"/>
    <property type="molecule type" value="Genomic_DNA"/>
</dbReference>
<reference evidence="2 3" key="1">
    <citation type="submission" date="2019-02" db="EMBL/GenBank/DDBJ databases">
        <title>Deep-cultivation of Planctomycetes and their phenomic and genomic characterization uncovers novel biology.</title>
        <authorList>
            <person name="Wiegand S."/>
            <person name="Jogler M."/>
            <person name="Boedeker C."/>
            <person name="Pinto D."/>
            <person name="Vollmers J."/>
            <person name="Rivas-Marin E."/>
            <person name="Kohn T."/>
            <person name="Peeters S.H."/>
            <person name="Heuer A."/>
            <person name="Rast P."/>
            <person name="Oberbeckmann S."/>
            <person name="Bunk B."/>
            <person name="Jeske O."/>
            <person name="Meyerdierks A."/>
            <person name="Storesund J.E."/>
            <person name="Kallscheuer N."/>
            <person name="Luecker S."/>
            <person name="Lage O.M."/>
            <person name="Pohl T."/>
            <person name="Merkel B.J."/>
            <person name="Hornburger P."/>
            <person name="Mueller R.-W."/>
            <person name="Bruemmer F."/>
            <person name="Labrenz M."/>
            <person name="Spormann A.M."/>
            <person name="Op Den Camp H."/>
            <person name="Overmann J."/>
            <person name="Amann R."/>
            <person name="Jetten M.S.M."/>
            <person name="Mascher T."/>
            <person name="Medema M.H."/>
            <person name="Devos D.P."/>
            <person name="Kaster A.-K."/>
            <person name="Ovreas L."/>
            <person name="Rohde M."/>
            <person name="Galperin M.Y."/>
            <person name="Jogler C."/>
        </authorList>
    </citation>
    <scope>NUCLEOTIDE SEQUENCE [LARGE SCALE GENOMIC DNA]</scope>
    <source>
        <strain evidence="2 3">Pla52n</strain>
    </source>
</reference>
<keyword evidence="3" id="KW-1185">Reference proteome</keyword>
<dbReference type="Gene3D" id="3.40.50.1460">
    <property type="match status" value="1"/>
</dbReference>
<dbReference type="PANTHER" id="PTHR48104">
    <property type="entry name" value="METACASPASE-4"/>
    <property type="match status" value="1"/>
</dbReference>